<dbReference type="Gene3D" id="1.20.1280.50">
    <property type="match status" value="1"/>
</dbReference>
<dbReference type="Pfam" id="PF00646">
    <property type="entry name" value="F-box"/>
    <property type="match status" value="1"/>
</dbReference>
<dbReference type="CDD" id="cd09917">
    <property type="entry name" value="F-box_SF"/>
    <property type="match status" value="1"/>
</dbReference>
<evidence type="ECO:0000313" key="2">
    <source>
        <dbReference type="EMBL" id="RVD83697.1"/>
    </source>
</evidence>
<reference evidence="2 3" key="1">
    <citation type="submission" date="2019-01" db="EMBL/GenBank/DDBJ databases">
        <title>Intercellular communication is required for trap formation in the nematode-trapping fungus Duddingtonia flagrans.</title>
        <authorList>
            <person name="Youssar L."/>
            <person name="Wernet V."/>
            <person name="Hensel N."/>
            <person name="Hildebrandt H.-G."/>
            <person name="Fischer R."/>
        </authorList>
    </citation>
    <scope>NUCLEOTIDE SEQUENCE [LARGE SCALE GENOMIC DNA]</scope>
    <source>
        <strain evidence="2 3">CBS H-5679</strain>
    </source>
</reference>
<dbReference type="Proteomes" id="UP000283090">
    <property type="component" value="Unassembled WGS sequence"/>
</dbReference>
<dbReference type="OrthoDB" id="5428834at2759"/>
<dbReference type="EMBL" id="SAEB01000007">
    <property type="protein sequence ID" value="RVD83697.1"/>
    <property type="molecule type" value="Genomic_DNA"/>
</dbReference>
<comment type="caution">
    <text evidence="2">The sequence shown here is derived from an EMBL/GenBank/DDBJ whole genome shotgun (WGS) entry which is preliminary data.</text>
</comment>
<gene>
    <name evidence="2" type="ORF">DFL_005476</name>
</gene>
<dbReference type="SMART" id="SM00256">
    <property type="entry name" value="FBOX"/>
    <property type="match status" value="1"/>
</dbReference>
<dbReference type="AlphaFoldDB" id="A0A436ZXH4"/>
<evidence type="ECO:0000313" key="3">
    <source>
        <dbReference type="Proteomes" id="UP000283090"/>
    </source>
</evidence>
<proteinExistence type="predicted"/>
<dbReference type="PROSITE" id="PS50181">
    <property type="entry name" value="FBOX"/>
    <property type="match status" value="1"/>
</dbReference>
<organism evidence="2 3">
    <name type="scientific">Arthrobotrys flagrans</name>
    <name type="common">Nematode-trapping fungus</name>
    <name type="synonym">Trichothecium flagrans</name>
    <dbReference type="NCBI Taxonomy" id="97331"/>
    <lineage>
        <taxon>Eukaryota</taxon>
        <taxon>Fungi</taxon>
        <taxon>Dikarya</taxon>
        <taxon>Ascomycota</taxon>
        <taxon>Pezizomycotina</taxon>
        <taxon>Orbiliomycetes</taxon>
        <taxon>Orbiliales</taxon>
        <taxon>Orbiliaceae</taxon>
        <taxon>Arthrobotrys</taxon>
    </lineage>
</organism>
<name>A0A436ZXH4_ARTFL</name>
<dbReference type="SUPFAM" id="SSF81383">
    <property type="entry name" value="F-box domain"/>
    <property type="match status" value="1"/>
</dbReference>
<dbReference type="VEuPathDB" id="FungiDB:DFL_005476"/>
<keyword evidence="3" id="KW-1185">Reference proteome</keyword>
<dbReference type="InterPro" id="IPR001810">
    <property type="entry name" value="F-box_dom"/>
</dbReference>
<feature type="domain" description="F-box" evidence="1">
    <location>
        <begin position="1"/>
        <end position="44"/>
    </location>
</feature>
<dbReference type="GeneID" id="93587787"/>
<protein>
    <recommendedName>
        <fullName evidence="1">F-box domain-containing protein</fullName>
    </recommendedName>
</protein>
<dbReference type="RefSeq" id="XP_067489241.1">
    <property type="nucleotide sequence ID" value="XM_067634741.1"/>
</dbReference>
<evidence type="ECO:0000259" key="1">
    <source>
        <dbReference type="PROSITE" id="PS50181"/>
    </source>
</evidence>
<dbReference type="InterPro" id="IPR036047">
    <property type="entry name" value="F-box-like_dom_sf"/>
</dbReference>
<sequence>MILTLPTELQTEILSFLSLQDQMSALMVCPQWQTLLNTKTFTKTRYFDCPEDWRKSSFPRGLHRLLGDEEYGFLLSLVCRSSRGARARDNREALKYHYTARRVDIASLQQTDYSYQDITECPFLDDPLINPTLLEEKDIKVWMNRFCLRIFTNTSGEDTVDNIKRNELGKPLDKITVRELINSAVEKLTERGMPEEKAKVTFSYVGNEVVVFAFRTSTIV</sequence>
<accession>A0A436ZXH4</accession>